<name>A0A371XDQ0_9HYPH</name>
<dbReference type="Proteomes" id="UP000262379">
    <property type="component" value="Unassembled WGS sequence"/>
</dbReference>
<dbReference type="EMBL" id="QURN01000008">
    <property type="protein sequence ID" value="RFC67350.1"/>
    <property type="molecule type" value="Genomic_DNA"/>
</dbReference>
<evidence type="ECO:0000256" key="3">
    <source>
        <dbReference type="SAM" id="SignalP"/>
    </source>
</evidence>
<evidence type="ECO:0000313" key="5">
    <source>
        <dbReference type="EMBL" id="RFC67350.1"/>
    </source>
</evidence>
<feature type="compositionally biased region" description="Basic and acidic residues" evidence="2">
    <location>
        <begin position="224"/>
        <end position="243"/>
    </location>
</feature>
<dbReference type="PROSITE" id="PS51257">
    <property type="entry name" value="PROKAR_LIPOPROTEIN"/>
    <property type="match status" value="1"/>
</dbReference>
<dbReference type="CDD" id="cd12797">
    <property type="entry name" value="M23_peptidase"/>
    <property type="match status" value="1"/>
</dbReference>
<accession>A0A371XDQ0</accession>
<dbReference type="InterPro" id="IPR036779">
    <property type="entry name" value="LysM_dom_sf"/>
</dbReference>
<dbReference type="Gene3D" id="2.70.70.10">
    <property type="entry name" value="Glucose Permease (Domain IIA)"/>
    <property type="match status" value="1"/>
</dbReference>
<dbReference type="SUPFAM" id="SSF54106">
    <property type="entry name" value="LysM domain"/>
    <property type="match status" value="1"/>
</dbReference>
<keyword evidence="3" id="KW-0732">Signal</keyword>
<keyword evidence="6" id="KW-1185">Reference proteome</keyword>
<dbReference type="InterPro" id="IPR018392">
    <property type="entry name" value="LysM"/>
</dbReference>
<dbReference type="PANTHER" id="PTHR21666:SF263">
    <property type="entry name" value="MUREIN HYDROLASE ACTIVATOR NLPD"/>
    <property type="match status" value="1"/>
</dbReference>
<reference evidence="6" key="1">
    <citation type="submission" date="2018-08" db="EMBL/GenBank/DDBJ databases">
        <authorList>
            <person name="Im W.T."/>
        </authorList>
    </citation>
    <scope>NUCLEOTIDE SEQUENCE [LARGE SCALE GENOMIC DNA]</scope>
    <source>
        <strain evidence="6">LA-28</strain>
    </source>
</reference>
<evidence type="ECO:0000313" key="6">
    <source>
        <dbReference type="Proteomes" id="UP000262379"/>
    </source>
</evidence>
<dbReference type="Gene3D" id="3.10.350.10">
    <property type="entry name" value="LysM domain"/>
    <property type="match status" value="1"/>
</dbReference>
<proteinExistence type="inferred from homology"/>
<evidence type="ECO:0000256" key="1">
    <source>
        <dbReference type="ARBA" id="ARBA00038420"/>
    </source>
</evidence>
<dbReference type="AlphaFoldDB" id="A0A371XDQ0"/>
<dbReference type="InterPro" id="IPR050570">
    <property type="entry name" value="Cell_wall_metabolism_enzyme"/>
</dbReference>
<dbReference type="GO" id="GO:0004222">
    <property type="term" value="F:metalloendopeptidase activity"/>
    <property type="evidence" value="ECO:0007669"/>
    <property type="project" value="TreeGrafter"/>
</dbReference>
<comment type="similarity">
    <text evidence="1">Belongs to the E.coli NlpD/Haemophilus LppB family.</text>
</comment>
<dbReference type="CDD" id="cd00118">
    <property type="entry name" value="LysM"/>
    <property type="match status" value="1"/>
</dbReference>
<feature type="region of interest" description="Disordered" evidence="2">
    <location>
        <begin position="39"/>
        <end position="135"/>
    </location>
</feature>
<dbReference type="PANTHER" id="PTHR21666">
    <property type="entry name" value="PEPTIDASE-RELATED"/>
    <property type="match status" value="1"/>
</dbReference>
<comment type="caution">
    <text evidence="5">The sequence shown here is derived from an EMBL/GenBank/DDBJ whole genome shotgun (WGS) entry which is preliminary data.</text>
</comment>
<dbReference type="SMART" id="SM00257">
    <property type="entry name" value="LysM"/>
    <property type="match status" value="1"/>
</dbReference>
<dbReference type="RefSeq" id="WP_116624224.1">
    <property type="nucleotide sequence ID" value="NZ_QURN01000008.1"/>
</dbReference>
<dbReference type="PROSITE" id="PS51782">
    <property type="entry name" value="LYSM"/>
    <property type="match status" value="1"/>
</dbReference>
<evidence type="ECO:0000259" key="4">
    <source>
        <dbReference type="PROSITE" id="PS51782"/>
    </source>
</evidence>
<protein>
    <submittedName>
        <fullName evidence="5">LysM peptidoglycan-binding domain-containing protein</fullName>
    </submittedName>
</protein>
<organism evidence="5 6">
    <name type="scientific">Mesorhizobium denitrificans</name>
    <dbReference type="NCBI Taxonomy" id="2294114"/>
    <lineage>
        <taxon>Bacteria</taxon>
        <taxon>Pseudomonadati</taxon>
        <taxon>Pseudomonadota</taxon>
        <taxon>Alphaproteobacteria</taxon>
        <taxon>Hyphomicrobiales</taxon>
        <taxon>Phyllobacteriaceae</taxon>
        <taxon>Mesorhizobium</taxon>
    </lineage>
</organism>
<feature type="chain" id="PRO_5016885866" evidence="3">
    <location>
        <begin position="27"/>
        <end position="395"/>
    </location>
</feature>
<feature type="compositionally biased region" description="Polar residues" evidence="2">
    <location>
        <begin position="86"/>
        <end position="99"/>
    </location>
</feature>
<dbReference type="Pfam" id="PF01551">
    <property type="entry name" value="Peptidase_M23"/>
    <property type="match status" value="1"/>
</dbReference>
<feature type="domain" description="LysM" evidence="4">
    <location>
        <begin position="153"/>
        <end position="196"/>
    </location>
</feature>
<sequence>MSFSLLRDRRLRLAQGVALLLLSATAGCSSNAMRFTDGLTTSSTTPSQPVDGAQYAPSPAEETYAVSQAPAAPSGGAVQRTELAAPSSSGPVAATSTQPVRVAEVQPIDPLSRSVERDGMKPAKSTAPNTIGTLQEPARTTTKTLAAAKSAAGTYKVESGDTLTGVAREHGVSVAALKQANGIEEGGIRIGQTLRIPGAATLTASKSDTLKPLAEAKPTAQDKSVAKAELKKAEPAAETEKPKLAAYTPPSSGKAVADAAKTNDVEAPDETGIGKMRWPVKGRVISGFGKGTGTGKDGIDIQVPPGTPVKAAENGVVIYAGDGLKDFGNTVLVRHENGLVTVYGNASELKVKRGQQVKRGEDIALSGVSSASNTPKLHFEVRKDAAAVDPSGYLQ</sequence>
<feature type="signal peptide" evidence="3">
    <location>
        <begin position="1"/>
        <end position="26"/>
    </location>
</feature>
<feature type="compositionally biased region" description="Polar residues" evidence="2">
    <location>
        <begin position="39"/>
        <end position="48"/>
    </location>
</feature>
<dbReference type="Pfam" id="PF01476">
    <property type="entry name" value="LysM"/>
    <property type="match status" value="1"/>
</dbReference>
<gene>
    <name evidence="5" type="ORF">DY251_12460</name>
</gene>
<evidence type="ECO:0000256" key="2">
    <source>
        <dbReference type="SAM" id="MobiDB-lite"/>
    </source>
</evidence>
<feature type="region of interest" description="Disordered" evidence="2">
    <location>
        <begin position="212"/>
        <end position="273"/>
    </location>
</feature>
<dbReference type="SUPFAM" id="SSF51261">
    <property type="entry name" value="Duplicated hybrid motif"/>
    <property type="match status" value="1"/>
</dbReference>
<dbReference type="InterPro" id="IPR011055">
    <property type="entry name" value="Dup_hybrid_motif"/>
</dbReference>
<dbReference type="InterPro" id="IPR016047">
    <property type="entry name" value="M23ase_b-sheet_dom"/>
</dbReference>